<dbReference type="SUPFAM" id="SSF51338">
    <property type="entry name" value="Composite domain of metallo-dependent hydrolases"/>
    <property type="match status" value="1"/>
</dbReference>
<reference evidence="3 4" key="1">
    <citation type="journal article" date="2019" name="Int. J. Syst. Evol. Microbiol.">
        <title>The Global Catalogue of Microorganisms (GCM) 10K type strain sequencing project: providing services to taxonomists for standard genome sequencing and annotation.</title>
        <authorList>
            <consortium name="The Broad Institute Genomics Platform"/>
            <consortium name="The Broad Institute Genome Sequencing Center for Infectious Disease"/>
            <person name="Wu L."/>
            <person name="Ma J."/>
        </authorList>
    </citation>
    <scope>NUCLEOTIDE SEQUENCE [LARGE SCALE GENOMIC DNA]</scope>
    <source>
        <strain evidence="3 4">JCM 16082</strain>
    </source>
</reference>
<dbReference type="InterPro" id="IPR006680">
    <property type="entry name" value="Amidohydro-rel"/>
</dbReference>
<dbReference type="PANTHER" id="PTHR43135:SF3">
    <property type="entry name" value="ALPHA-D-RIBOSE 1-METHYLPHOSPHONATE 5-TRIPHOSPHATE DIPHOSPHATASE"/>
    <property type="match status" value="1"/>
</dbReference>
<dbReference type="Proteomes" id="UP001500507">
    <property type="component" value="Unassembled WGS sequence"/>
</dbReference>
<dbReference type="Gene3D" id="3.30.110.90">
    <property type="entry name" value="Amidohydrolase"/>
    <property type="match status" value="1"/>
</dbReference>
<dbReference type="RefSeq" id="WP_343764680.1">
    <property type="nucleotide sequence ID" value="NZ_BAAAFG010000012.1"/>
</dbReference>
<dbReference type="Gene3D" id="3.40.50.10910">
    <property type="entry name" value="Amidohydrolase"/>
    <property type="match status" value="1"/>
</dbReference>
<dbReference type="PANTHER" id="PTHR43135">
    <property type="entry name" value="ALPHA-D-RIBOSE 1-METHYLPHOSPHONATE 5-TRIPHOSPHATE DIPHOSPHATASE"/>
    <property type="match status" value="1"/>
</dbReference>
<gene>
    <name evidence="3" type="ORF">GCM10009117_10080</name>
</gene>
<organism evidence="3 4">
    <name type="scientific">Gangjinia marincola</name>
    <dbReference type="NCBI Taxonomy" id="578463"/>
    <lineage>
        <taxon>Bacteria</taxon>
        <taxon>Pseudomonadati</taxon>
        <taxon>Bacteroidota</taxon>
        <taxon>Flavobacteriia</taxon>
        <taxon>Flavobacteriales</taxon>
        <taxon>Flavobacteriaceae</taxon>
        <taxon>Gangjinia</taxon>
    </lineage>
</organism>
<dbReference type="Pfam" id="PF01979">
    <property type="entry name" value="Amidohydro_1"/>
    <property type="match status" value="1"/>
</dbReference>
<dbReference type="InterPro" id="IPR011059">
    <property type="entry name" value="Metal-dep_hydrolase_composite"/>
</dbReference>
<keyword evidence="4" id="KW-1185">Reference proteome</keyword>
<comment type="caution">
    <text evidence="3">The sequence shown here is derived from an EMBL/GenBank/DDBJ whole genome shotgun (WGS) entry which is preliminary data.</text>
</comment>
<proteinExistence type="predicted"/>
<sequence length="436" mass="48336">MRRHLILFFTVALSTLVLSAQKNNSYALLGAQVFDTKSKDWQNKTILVENGLIKDLFEAGSKSIPDSYERLDLKGHYIIPGLIDTHVHLGMKGLSKSPEAARKELKKWIYSGVTAVRDMGGDARALAVENKRIKSGEQAGPTIYYSATVGSSDMIAKDLRLKRVTQGIGIENAGYIIEAKTGMNIEKEIAKAIASDVSGVKFYAGIKSDLIKAITDEAHKKGIQSWAHLTVFPDRPIEVVKAGVDVVSHVWGAFWQDNDVDPSKKIPFTHTDFKDARSATFPEDMSVIDSSSNELNLLFEAMRERNVIWDLTYVVPNPTIQKMYKDVALTASKAGVVFSTGTDYFNRLEEPFPAVFTQIERLVQDGILSTEEVLIAATLNGAKAIGIEKSHGTIEIGKVADLVILTKNPVERITNISEIKFTMKDGKTFYRENYEK</sequence>
<evidence type="ECO:0000313" key="3">
    <source>
        <dbReference type="EMBL" id="GAA0871862.1"/>
    </source>
</evidence>
<dbReference type="SUPFAM" id="SSF51556">
    <property type="entry name" value="Metallo-dependent hydrolases"/>
    <property type="match status" value="1"/>
</dbReference>
<evidence type="ECO:0000313" key="4">
    <source>
        <dbReference type="Proteomes" id="UP001500507"/>
    </source>
</evidence>
<feature type="chain" id="PRO_5046808533" evidence="1">
    <location>
        <begin position="20"/>
        <end position="436"/>
    </location>
</feature>
<feature type="domain" description="Amidohydrolase-related" evidence="2">
    <location>
        <begin position="77"/>
        <end position="428"/>
    </location>
</feature>
<dbReference type="Gene3D" id="2.30.40.10">
    <property type="entry name" value="Urease, subunit C, domain 1"/>
    <property type="match status" value="1"/>
</dbReference>
<evidence type="ECO:0000256" key="1">
    <source>
        <dbReference type="SAM" id="SignalP"/>
    </source>
</evidence>
<accession>A0ABN1MFJ2</accession>
<protein>
    <submittedName>
        <fullName evidence="3">Amidohydrolase family protein</fullName>
    </submittedName>
</protein>
<feature type="signal peptide" evidence="1">
    <location>
        <begin position="1"/>
        <end position="19"/>
    </location>
</feature>
<dbReference type="Gene3D" id="1.20.58.520">
    <property type="entry name" value="Amidohydrolase"/>
    <property type="match status" value="1"/>
</dbReference>
<name>A0ABN1MFJ2_9FLAO</name>
<dbReference type="InterPro" id="IPR051781">
    <property type="entry name" value="Metallo-dep_Hydrolase"/>
</dbReference>
<keyword evidence="1" id="KW-0732">Signal</keyword>
<dbReference type="EMBL" id="BAAAFG010000012">
    <property type="protein sequence ID" value="GAA0871862.1"/>
    <property type="molecule type" value="Genomic_DNA"/>
</dbReference>
<dbReference type="InterPro" id="IPR032466">
    <property type="entry name" value="Metal_Hydrolase"/>
</dbReference>
<evidence type="ECO:0000259" key="2">
    <source>
        <dbReference type="Pfam" id="PF01979"/>
    </source>
</evidence>